<evidence type="ECO:0000259" key="2">
    <source>
        <dbReference type="PROSITE" id="PS51782"/>
    </source>
</evidence>
<evidence type="ECO:0000256" key="1">
    <source>
        <dbReference type="SAM" id="Phobius"/>
    </source>
</evidence>
<dbReference type="EMBL" id="CP027569">
    <property type="protein sequence ID" value="AVO28042.1"/>
    <property type="molecule type" value="Genomic_DNA"/>
</dbReference>
<accession>A0A2S0M9C6</accession>
<name>A0A2S0M9C6_MEGEL</name>
<dbReference type="InterPro" id="IPR018392">
    <property type="entry name" value="LysM"/>
</dbReference>
<organism evidence="3 4">
    <name type="scientific">Megasphaera elsdenii</name>
    <dbReference type="NCBI Taxonomy" id="907"/>
    <lineage>
        <taxon>Bacteria</taxon>
        <taxon>Bacillati</taxon>
        <taxon>Bacillota</taxon>
        <taxon>Negativicutes</taxon>
        <taxon>Veillonellales</taxon>
        <taxon>Veillonellaceae</taxon>
        <taxon>Megasphaera</taxon>
    </lineage>
</organism>
<keyword evidence="1" id="KW-0472">Membrane</keyword>
<dbReference type="Pfam" id="PF01476">
    <property type="entry name" value="LysM"/>
    <property type="match status" value="1"/>
</dbReference>
<evidence type="ECO:0000313" key="4">
    <source>
        <dbReference type="Proteomes" id="UP000238358"/>
    </source>
</evidence>
<sequence length="112" mass="12349">MKAIEIRDHVPEGKRHDRKLFKRIASAIVFTLALATACGIGWYAGAKLAYEQKAAEISKVHYVEEGETLWDIAAGISGDDQDIRKVIYDLAKLNDIAPDADLKVGQKIVIAK</sequence>
<dbReference type="Gene3D" id="3.10.350.10">
    <property type="entry name" value="LysM domain"/>
    <property type="match status" value="1"/>
</dbReference>
<dbReference type="AlphaFoldDB" id="A0A2S0M9C6"/>
<dbReference type="SUPFAM" id="SSF54106">
    <property type="entry name" value="LysM domain"/>
    <property type="match status" value="1"/>
</dbReference>
<reference evidence="3 4" key="1">
    <citation type="journal article" date="2018" name="Genome Announc.">
        <title>Complete genomes of two Megasphaera elsdenii strains, NCIMB 702410 and ATCC 25940.</title>
        <authorList>
            <person name="Hatmaker E.A."/>
            <person name="O'Dell K."/>
            <person name="Riley L.A."/>
            <person name="Klingeman D.M."/>
            <person name="Guss A.M."/>
        </authorList>
    </citation>
    <scope>NUCLEOTIDE SEQUENCE [LARGE SCALE GENOMIC DNA]</scope>
    <source>
        <strain evidence="3 4">NCIMB702410</strain>
    </source>
</reference>
<dbReference type="OrthoDB" id="1630889at2"/>
<evidence type="ECO:0000313" key="3">
    <source>
        <dbReference type="EMBL" id="AVO28042.1"/>
    </source>
</evidence>
<protein>
    <submittedName>
        <fullName evidence="3">LysM domain-containing protein</fullName>
    </submittedName>
</protein>
<dbReference type="InterPro" id="IPR036779">
    <property type="entry name" value="LysM_dom_sf"/>
</dbReference>
<proteinExistence type="predicted"/>
<dbReference type="CDD" id="cd00118">
    <property type="entry name" value="LysM"/>
    <property type="match status" value="1"/>
</dbReference>
<feature type="transmembrane region" description="Helical" evidence="1">
    <location>
        <begin position="24"/>
        <end position="44"/>
    </location>
</feature>
<keyword evidence="1" id="KW-0812">Transmembrane</keyword>
<feature type="domain" description="LysM" evidence="2">
    <location>
        <begin position="59"/>
        <end position="110"/>
    </location>
</feature>
<gene>
    <name evidence="3" type="ORF">C6Y28_10610</name>
</gene>
<dbReference type="RefSeq" id="WP_051524930.1">
    <property type="nucleotide sequence ID" value="NZ_CP027569.1"/>
</dbReference>
<dbReference type="SMART" id="SM00257">
    <property type="entry name" value="LysM"/>
    <property type="match status" value="1"/>
</dbReference>
<dbReference type="PROSITE" id="PS51782">
    <property type="entry name" value="LYSM"/>
    <property type="match status" value="1"/>
</dbReference>
<keyword evidence="1" id="KW-1133">Transmembrane helix</keyword>
<dbReference type="Proteomes" id="UP000238358">
    <property type="component" value="Chromosome"/>
</dbReference>